<comment type="caution">
    <text evidence="1">The sequence shown here is derived from an EMBL/GenBank/DDBJ whole genome shotgun (WGS) entry which is preliminary data.</text>
</comment>
<evidence type="ECO:0000313" key="1">
    <source>
        <dbReference type="EMBL" id="KAH3850688.1"/>
    </source>
</evidence>
<sequence length="62" mass="6718">MDAWEMAFLSIRSLPMNVTFPGITSTARASCELPVRVPGTAVCDASTSVMPVPEFRLYLVSP</sequence>
<proteinExistence type="predicted"/>
<gene>
    <name evidence="1" type="ORF">DPMN_093113</name>
</gene>
<accession>A0A9D4L2U0</accession>
<organism evidence="1 2">
    <name type="scientific">Dreissena polymorpha</name>
    <name type="common">Zebra mussel</name>
    <name type="synonym">Mytilus polymorpha</name>
    <dbReference type="NCBI Taxonomy" id="45954"/>
    <lineage>
        <taxon>Eukaryota</taxon>
        <taxon>Metazoa</taxon>
        <taxon>Spiralia</taxon>
        <taxon>Lophotrochozoa</taxon>
        <taxon>Mollusca</taxon>
        <taxon>Bivalvia</taxon>
        <taxon>Autobranchia</taxon>
        <taxon>Heteroconchia</taxon>
        <taxon>Euheterodonta</taxon>
        <taxon>Imparidentia</taxon>
        <taxon>Neoheterodontei</taxon>
        <taxon>Myida</taxon>
        <taxon>Dreissenoidea</taxon>
        <taxon>Dreissenidae</taxon>
        <taxon>Dreissena</taxon>
    </lineage>
</organism>
<evidence type="ECO:0000313" key="2">
    <source>
        <dbReference type="Proteomes" id="UP000828390"/>
    </source>
</evidence>
<dbReference type="AlphaFoldDB" id="A0A9D4L2U0"/>
<protein>
    <submittedName>
        <fullName evidence="1">Uncharacterized protein</fullName>
    </submittedName>
</protein>
<name>A0A9D4L2U0_DREPO</name>
<dbReference type="Proteomes" id="UP000828390">
    <property type="component" value="Unassembled WGS sequence"/>
</dbReference>
<dbReference type="EMBL" id="JAIWYP010000003">
    <property type="protein sequence ID" value="KAH3850688.1"/>
    <property type="molecule type" value="Genomic_DNA"/>
</dbReference>
<reference evidence="1" key="2">
    <citation type="submission" date="2020-11" db="EMBL/GenBank/DDBJ databases">
        <authorList>
            <person name="McCartney M.A."/>
            <person name="Auch B."/>
            <person name="Kono T."/>
            <person name="Mallez S."/>
            <person name="Becker A."/>
            <person name="Gohl D.M."/>
            <person name="Silverstein K.A.T."/>
            <person name="Koren S."/>
            <person name="Bechman K.B."/>
            <person name="Herman A."/>
            <person name="Abrahante J.E."/>
            <person name="Garbe J."/>
        </authorList>
    </citation>
    <scope>NUCLEOTIDE SEQUENCE</scope>
    <source>
        <strain evidence="1">Duluth1</strain>
        <tissue evidence="1">Whole animal</tissue>
    </source>
</reference>
<keyword evidence="2" id="KW-1185">Reference proteome</keyword>
<reference evidence="1" key="1">
    <citation type="journal article" date="2019" name="bioRxiv">
        <title>The Genome of the Zebra Mussel, Dreissena polymorpha: A Resource for Invasive Species Research.</title>
        <authorList>
            <person name="McCartney M.A."/>
            <person name="Auch B."/>
            <person name="Kono T."/>
            <person name="Mallez S."/>
            <person name="Zhang Y."/>
            <person name="Obille A."/>
            <person name="Becker A."/>
            <person name="Abrahante J.E."/>
            <person name="Garbe J."/>
            <person name="Badalamenti J.P."/>
            <person name="Herman A."/>
            <person name="Mangelson H."/>
            <person name="Liachko I."/>
            <person name="Sullivan S."/>
            <person name="Sone E.D."/>
            <person name="Koren S."/>
            <person name="Silverstein K.A.T."/>
            <person name="Beckman K.B."/>
            <person name="Gohl D.M."/>
        </authorList>
    </citation>
    <scope>NUCLEOTIDE SEQUENCE</scope>
    <source>
        <strain evidence="1">Duluth1</strain>
        <tissue evidence="1">Whole animal</tissue>
    </source>
</reference>